<evidence type="ECO:0000256" key="4">
    <source>
        <dbReference type="SAM" id="MobiDB-lite"/>
    </source>
</evidence>
<dbReference type="Gene3D" id="2.60.40.740">
    <property type="match status" value="3"/>
</dbReference>
<evidence type="ECO:0000313" key="7">
    <source>
        <dbReference type="Proteomes" id="UP001431217"/>
    </source>
</evidence>
<dbReference type="Proteomes" id="UP001431217">
    <property type="component" value="Unassembled WGS sequence"/>
</dbReference>
<dbReference type="Pfam" id="PF25549">
    <property type="entry name" value="DUF7927"/>
    <property type="match status" value="2"/>
</dbReference>
<dbReference type="Pfam" id="PF00691">
    <property type="entry name" value="OmpA"/>
    <property type="match status" value="1"/>
</dbReference>
<comment type="subcellular location">
    <subcellularLocation>
        <location evidence="1">Membrane</location>
    </subcellularLocation>
</comment>
<feature type="domain" description="OmpA-like" evidence="5">
    <location>
        <begin position="2272"/>
        <end position="2374"/>
    </location>
</feature>
<feature type="region of interest" description="Disordered" evidence="4">
    <location>
        <begin position="1"/>
        <end position="28"/>
    </location>
</feature>
<dbReference type="InterPro" id="IPR006664">
    <property type="entry name" value="OMP_bac"/>
</dbReference>
<dbReference type="PANTHER" id="PTHR34819:SF3">
    <property type="entry name" value="CELL SURFACE PROTEIN"/>
    <property type="match status" value="1"/>
</dbReference>
<dbReference type="SUPFAM" id="SSF101898">
    <property type="entry name" value="NHL repeat"/>
    <property type="match status" value="1"/>
</dbReference>
<comment type="caution">
    <text evidence="6">The sequence shown here is derived from an EMBL/GenBank/DDBJ whole genome shotgun (WGS) entry which is preliminary data.</text>
</comment>
<dbReference type="NCBIfam" id="TIGR01451">
    <property type="entry name" value="B_ant_repeat"/>
    <property type="match status" value="2"/>
</dbReference>
<name>A0ABT0MIJ9_9GAMM</name>
<dbReference type="InterPro" id="IPR057687">
    <property type="entry name" value="DUF7927"/>
</dbReference>
<dbReference type="CDD" id="cd07185">
    <property type="entry name" value="OmpA_C-like"/>
    <property type="match status" value="1"/>
</dbReference>
<dbReference type="InterPro" id="IPR006665">
    <property type="entry name" value="OmpA-like"/>
</dbReference>
<dbReference type="EMBL" id="JAMBEP010000001">
    <property type="protein sequence ID" value="MCL1634508.1"/>
    <property type="molecule type" value="Genomic_DNA"/>
</dbReference>
<dbReference type="Gene3D" id="3.30.1330.60">
    <property type="entry name" value="OmpA-like domain"/>
    <property type="match status" value="1"/>
</dbReference>
<evidence type="ECO:0000256" key="2">
    <source>
        <dbReference type="ARBA" id="ARBA00023136"/>
    </source>
</evidence>
<dbReference type="PROSITE" id="PS51123">
    <property type="entry name" value="OMPA_2"/>
    <property type="match status" value="1"/>
</dbReference>
<reference evidence="6 7" key="1">
    <citation type="submission" date="2022-05" db="EMBL/GenBank/DDBJ databases">
        <title>Luteimonas sp. SX5, whole genome shotgun sequencing project.</title>
        <authorList>
            <person name="Zhao G."/>
            <person name="Shen L."/>
        </authorList>
    </citation>
    <scope>NUCLEOTIDE SEQUENCE [LARGE SCALE GENOMIC DNA]</scope>
    <source>
        <strain evidence="6 7">SX5</strain>
    </source>
</reference>
<feature type="compositionally biased region" description="Polar residues" evidence="4">
    <location>
        <begin position="1"/>
        <end position="10"/>
    </location>
</feature>
<accession>A0ABT0MIJ9</accession>
<evidence type="ECO:0000256" key="3">
    <source>
        <dbReference type="PROSITE-ProRule" id="PRU00473"/>
    </source>
</evidence>
<organism evidence="6 7">
    <name type="scientific">Luteimonas galliterrae</name>
    <dbReference type="NCBI Taxonomy" id="2940486"/>
    <lineage>
        <taxon>Bacteria</taxon>
        <taxon>Pseudomonadati</taxon>
        <taxon>Pseudomonadota</taxon>
        <taxon>Gammaproteobacteria</taxon>
        <taxon>Lysobacterales</taxon>
        <taxon>Lysobacteraceae</taxon>
        <taxon>Luteimonas</taxon>
    </lineage>
</organism>
<dbReference type="InterPro" id="IPR036737">
    <property type="entry name" value="OmpA-like_sf"/>
</dbReference>
<dbReference type="PANTHER" id="PTHR34819">
    <property type="entry name" value="LARGE CYSTEINE-RICH PERIPLASMIC PROTEIN OMCB"/>
    <property type="match status" value="1"/>
</dbReference>
<dbReference type="PRINTS" id="PR01021">
    <property type="entry name" value="OMPADOMAIN"/>
</dbReference>
<keyword evidence="7" id="KW-1185">Reference proteome</keyword>
<evidence type="ECO:0000256" key="1">
    <source>
        <dbReference type="ARBA" id="ARBA00004370"/>
    </source>
</evidence>
<dbReference type="InterPro" id="IPR047589">
    <property type="entry name" value="DUF11_rpt"/>
</dbReference>
<protein>
    <submittedName>
        <fullName evidence="6">OmpA family protein</fullName>
    </submittedName>
</protein>
<dbReference type="Pfam" id="PF01345">
    <property type="entry name" value="DUF11"/>
    <property type="match status" value="2"/>
</dbReference>
<dbReference type="SUPFAM" id="SSF103088">
    <property type="entry name" value="OmpA-like"/>
    <property type="match status" value="2"/>
</dbReference>
<keyword evidence="2 3" id="KW-0472">Membrane</keyword>
<evidence type="ECO:0000259" key="5">
    <source>
        <dbReference type="PROSITE" id="PS51123"/>
    </source>
</evidence>
<dbReference type="RefSeq" id="WP_249473029.1">
    <property type="nucleotide sequence ID" value="NZ_JAMBEP010000001.1"/>
</dbReference>
<proteinExistence type="predicted"/>
<evidence type="ECO:0000313" key="6">
    <source>
        <dbReference type="EMBL" id="MCL1634508.1"/>
    </source>
</evidence>
<sequence length="2374" mass="234979">MAQNAVNTATVAPPAGVVDPEGGNDSATDDDPIVAAAPQLTLAKTHTGNFNVGINGVYTLTLSNTSAAPPIGAPTAGTLTVEDTLPAGLSFVSATGAGWTCAAAGQVVTCTTNGVINPGASAPAITLTVAVDAAAAPSVTNTARASGGGDTTCPPSGATQARCNPSDPTTVSSVPVINFCAANTVYNVTQSTSGATTTGGFYSFGLSGSDSHVTGLNLPVTPAANFNALMVDPVRNRLLVISYTGLSPNGNAQLWAYDPANGGWYQAAPLLTGVADLPRAAMSPSGIGYLMAGNNNTPQVWSVTANGAFDYTIASEGLLSFDVNPTATGSGDMAFDAGGNAWMSAGQDIYKIDISTLDAVRQQRPLLNGSPSSIAWAGVAFGSDGRLYLATNNSADTYYALDFATGALTLAGSNGDNQARDLASCAFPAEPQPGQLQVEKRLGLINGAPAAAGATVKPGDVLTYHIDIEHIAGDMAATLFPGDIVDSPLPVNTTYVAAGNDFTCAGSSCSNTNTINIAAGTTQTLDFVSRVDDPLPANLASITNAVTVRGVNCAAAGNKCTETTTVAPAVTVTKTSNPASNTTVSPGDTITYTLTVNVANSATTGVVTLTDTLTAGQTLGTLPAGCTPAGQVVTCTLAAGSVPGSYTFVYPATVDASATGSIGNNVVPSGPDNPTCAAGACATTHTIVAPVVTVAKASNPASGTTVAPGSTIQYTLSVTVANSVTTGAVTLTDTLTAGQTLGALPAGCTPAGQVVTCVLAAGALPSGSPHTFVYSATVDANATGSIGNNVVPSGPDNPTCAAGGCTTTHTIVPTAVTVSKSSNPASGSTVDPGDTIQYTLTVNVANSVTTGVVTLTDTLSAGQTLGAMPAGCTPAGQVVTCTLAAGSLPGNYTFTYPATVNADATGSIGNAVVPSGPDNPTCTVGGCTTTHTLVAPGVTVSKASNPASGTVVNPGDTIQYTLTVDVVNSATTGAVTLTDTLSAGQTLGALPAGCTPAGQVVTCTLAAGALPSGSPYTFVYSATVDANATGAIGNNVVPSGPDNPTCAVGGCATTHTIVAPAVTVSKASNPGSGSTVDPGDIIQYTLTVNVANSATTGAVTLTDTLTAGQTLGTLPAGCSPVGQVVTCTLAAGSLPGTYTFVYPATVNADATGSVGNTVVPSGPDNPTCVASGCTTTHTIVATAVTVSKASNPASGTTVSPGDTIQYTLTVNVANSATTGAVTLIDTLSAGQTLGAMPAGCGVSGQVVTCTLAPGALPSGNPHTFVYSATVDANATGSIGNNVVPSGPDNPTCAAAGCATTHTIVPTAVTVSKSSNPASDTTVDPGDTIGYTLTVTVANSATTAPVTLTDTLSAGQTLGTMPAGCSAAGQVVTCVLGAGALPGSYNFAYPATVDANATGSIGNNVVPSGPDNPTCAAGGCTTTHTIVATAVTVSKSSNPASGSTVSPGDTIQYTLTATVANSATTAAVTLTDTLSAGQTLGAMPAGCTAAGQVVTCTLAAGSLPGNYTFVYPATVDANATGAIGNSVVPSGPDNPTCAAAGCTTGHSIIAPQVTVTKSSNPASGSAVNAGDTVTYTVTVAVANSATLSPVVLTDTISGAHSLTGTPTVPAGGACSTTANGLQCTLAAGSLPGNYAFVYQTVVAATASGAIGNNVAATGGSTTDPDCTSCATQHPIAAPVVQVSKTSTPGNGVAVNIGDTIQYTLTVTVANAATTQPVTLTDTPGTGLTIGTLPAGCASSGGTIVCTLPSGSVPGTYSFAYPATVNADANGNVSNAVAADGGSSGGQPECASCTTQHAVVDAAQLRIVKQASPRDVKIGDLVRYTLTIENVGAANISDATLIDTPPAGFSYVANSLAVADADGNGRLVGTYPIRVDQLDVRAGEHATVVYLLRVGAGVRPGTHVNRARAEDGGRIVSNEATAEVQLVADPLLDESLLIGTVFDDRDGDGWQDRASLSGVRVQGGFAPGAYVAGSTTVDRGDGPVTQADASAPLLHGIDIGEIAGRQSDAEPLDAHTVVIGQTLNALAFSDDFVLTNKQGVTVRMDAAGNTRVERSSDAAKGLSGADPKVERRVSQVGDGYRVDYVIRNAGVDERGIPGVRIASVEGLLIETDQFGRYHLEGVAGGPWERGRNFILKLDPATLPPGSVLTSDNPLVRRLTPGIPVRFDFGVKLPSGLIEGGEQAVEMELGEVMFDAGSAALRSQYAPVIDKMAEQVRAHGGGQVVIAANGETQALAYDRAKAVRAALLEKLTPEQAQALSVDLRADVEDPDSSLLALGESAVLGTLLFDTDQAAIKPEYAPLIDKLAADIESRKGGAIAIVGHADRRGADSYNAALGLRRAKAVYEAIAAKLSPEARGKLRVDISDKPTAPVGTRGQ</sequence>
<dbReference type="InterPro" id="IPR051172">
    <property type="entry name" value="Chlamydia_OmcB"/>
</dbReference>
<dbReference type="InterPro" id="IPR001434">
    <property type="entry name" value="OmcB-like_DUF11"/>
</dbReference>
<gene>
    <name evidence="6" type="ORF">M2650_07665</name>
</gene>